<reference evidence="1" key="1">
    <citation type="journal article" date="2021" name="J Fungi (Basel)">
        <title>Virulence traits and population genomics of the black yeast Aureobasidium melanogenum.</title>
        <authorList>
            <person name="Cernosa A."/>
            <person name="Sun X."/>
            <person name="Gostincar C."/>
            <person name="Fang C."/>
            <person name="Gunde-Cimerman N."/>
            <person name="Song Z."/>
        </authorList>
    </citation>
    <scope>NUCLEOTIDE SEQUENCE</scope>
    <source>
        <strain evidence="1">EXF-8016</strain>
    </source>
</reference>
<name>A0A9P8GTI5_AURME</name>
<evidence type="ECO:0000313" key="2">
    <source>
        <dbReference type="Proteomes" id="UP000767238"/>
    </source>
</evidence>
<comment type="caution">
    <text evidence="1">The sequence shown here is derived from an EMBL/GenBank/DDBJ whole genome shotgun (WGS) entry which is preliminary data.</text>
</comment>
<organism evidence="1 2">
    <name type="scientific">Aureobasidium melanogenum</name>
    <name type="common">Aureobasidium pullulans var. melanogenum</name>
    <dbReference type="NCBI Taxonomy" id="46634"/>
    <lineage>
        <taxon>Eukaryota</taxon>
        <taxon>Fungi</taxon>
        <taxon>Dikarya</taxon>
        <taxon>Ascomycota</taxon>
        <taxon>Pezizomycotina</taxon>
        <taxon>Dothideomycetes</taxon>
        <taxon>Dothideomycetidae</taxon>
        <taxon>Dothideales</taxon>
        <taxon>Saccotheciaceae</taxon>
        <taxon>Aureobasidium</taxon>
    </lineage>
</organism>
<protein>
    <submittedName>
        <fullName evidence="1">Uncharacterized protein</fullName>
    </submittedName>
</protein>
<accession>A0A9P8GTI5</accession>
<reference evidence="1" key="2">
    <citation type="submission" date="2021-08" db="EMBL/GenBank/DDBJ databases">
        <authorList>
            <person name="Gostincar C."/>
            <person name="Sun X."/>
            <person name="Song Z."/>
            <person name="Gunde-Cimerman N."/>
        </authorList>
    </citation>
    <scope>NUCLEOTIDE SEQUENCE</scope>
    <source>
        <strain evidence="1">EXF-8016</strain>
    </source>
</reference>
<sequence>MTTRPSSALTAKLRRISSNSRLLADDRPWTRTSNSFSSLRCASCSFSKVINDSAEIRATTILGIVLAHQGMHWDV</sequence>
<feature type="non-terminal residue" evidence="1">
    <location>
        <position position="75"/>
    </location>
</feature>
<gene>
    <name evidence="1" type="ORF">KCV03_g155</name>
</gene>
<evidence type="ECO:0000313" key="1">
    <source>
        <dbReference type="EMBL" id="KAH0237931.1"/>
    </source>
</evidence>
<proteinExistence type="predicted"/>
<dbReference type="EMBL" id="JAHFYH010000001">
    <property type="protein sequence ID" value="KAH0237931.1"/>
    <property type="molecule type" value="Genomic_DNA"/>
</dbReference>
<dbReference type="Proteomes" id="UP000767238">
    <property type="component" value="Unassembled WGS sequence"/>
</dbReference>
<dbReference type="AlphaFoldDB" id="A0A9P8GTI5"/>